<evidence type="ECO:0000256" key="2">
    <source>
        <dbReference type="SAM" id="MobiDB-lite"/>
    </source>
</evidence>
<dbReference type="AlphaFoldDB" id="A0A409YA39"/>
<evidence type="ECO:0000256" key="1">
    <source>
        <dbReference type="PROSITE-ProRule" id="PRU00267"/>
    </source>
</evidence>
<feature type="region of interest" description="Disordered" evidence="2">
    <location>
        <begin position="154"/>
        <end position="216"/>
    </location>
</feature>
<dbReference type="InterPro" id="IPR036910">
    <property type="entry name" value="HMG_box_dom_sf"/>
</dbReference>
<dbReference type="OrthoDB" id="6247875at2759"/>
<feature type="domain" description="HMG box" evidence="3">
    <location>
        <begin position="67"/>
        <end position="143"/>
    </location>
</feature>
<keyword evidence="1" id="KW-0539">Nucleus</keyword>
<feature type="DNA-binding region" description="HMG box" evidence="1">
    <location>
        <begin position="67"/>
        <end position="143"/>
    </location>
</feature>
<dbReference type="GO" id="GO:0005634">
    <property type="term" value="C:nucleus"/>
    <property type="evidence" value="ECO:0007669"/>
    <property type="project" value="UniProtKB-UniRule"/>
</dbReference>
<evidence type="ECO:0000259" key="3">
    <source>
        <dbReference type="PROSITE" id="PS50118"/>
    </source>
</evidence>
<keyword evidence="1" id="KW-0238">DNA-binding</keyword>
<sequence length="310" mass="33502">MSNNHWQTQQSSTSSSTSTVTTIAIKSTSPEDIYEALKASNHFKLPSPPTNATFGDLAKFKDKNGKILRPSNRWLLFLSSATKALKSHSFVNTKGEAVALKSIGMSTLAGMLWGALGEEEKNQWTLAAQALNDLHAEVYPDYKFCPEKKHGGAQVTTLAPLPPKPRRNKEKSVRGVSVALSNASSDGSGSSMTTPTRADIQGPFAQPQQFSESQTPYASPLNTIVIGSSQLRSLLNAPTSPHFGFVEPTSSAPTQPFAGGLPSTSSNFNVEPYFYMNSTDWSSSHSPVSELFGTYPYDISFEPDLSVLEE</sequence>
<evidence type="ECO:0000313" key="5">
    <source>
        <dbReference type="Proteomes" id="UP000284842"/>
    </source>
</evidence>
<feature type="compositionally biased region" description="Polar residues" evidence="2">
    <location>
        <begin position="206"/>
        <end position="216"/>
    </location>
</feature>
<name>A0A409YA39_9AGAR</name>
<feature type="compositionally biased region" description="Low complexity" evidence="2">
    <location>
        <begin position="181"/>
        <end position="191"/>
    </location>
</feature>
<dbReference type="STRING" id="181874.A0A409YA39"/>
<reference evidence="4 5" key="1">
    <citation type="journal article" date="2018" name="Evol. Lett.">
        <title>Horizontal gene cluster transfer increased hallucinogenic mushroom diversity.</title>
        <authorList>
            <person name="Reynolds H.T."/>
            <person name="Vijayakumar V."/>
            <person name="Gluck-Thaler E."/>
            <person name="Korotkin H.B."/>
            <person name="Matheny P.B."/>
            <person name="Slot J.C."/>
        </authorList>
    </citation>
    <scope>NUCLEOTIDE SEQUENCE [LARGE SCALE GENOMIC DNA]</scope>
    <source>
        <strain evidence="4 5">2629</strain>
    </source>
</reference>
<dbReference type="SUPFAM" id="SSF47095">
    <property type="entry name" value="HMG-box"/>
    <property type="match status" value="1"/>
</dbReference>
<dbReference type="Gene3D" id="1.10.30.10">
    <property type="entry name" value="High mobility group box domain"/>
    <property type="match status" value="1"/>
</dbReference>
<accession>A0A409YA39</accession>
<keyword evidence="5" id="KW-1185">Reference proteome</keyword>
<protein>
    <recommendedName>
        <fullName evidence="3">HMG box domain-containing protein</fullName>
    </recommendedName>
</protein>
<dbReference type="GO" id="GO:0003677">
    <property type="term" value="F:DNA binding"/>
    <property type="evidence" value="ECO:0007669"/>
    <property type="project" value="UniProtKB-UniRule"/>
</dbReference>
<dbReference type="Proteomes" id="UP000284842">
    <property type="component" value="Unassembled WGS sequence"/>
</dbReference>
<gene>
    <name evidence="4" type="ORF">CVT24_009614</name>
</gene>
<organism evidence="4 5">
    <name type="scientific">Panaeolus cyanescens</name>
    <dbReference type="NCBI Taxonomy" id="181874"/>
    <lineage>
        <taxon>Eukaryota</taxon>
        <taxon>Fungi</taxon>
        <taxon>Dikarya</taxon>
        <taxon>Basidiomycota</taxon>
        <taxon>Agaricomycotina</taxon>
        <taxon>Agaricomycetes</taxon>
        <taxon>Agaricomycetidae</taxon>
        <taxon>Agaricales</taxon>
        <taxon>Agaricineae</taxon>
        <taxon>Galeropsidaceae</taxon>
        <taxon>Panaeolus</taxon>
    </lineage>
</organism>
<dbReference type="InParanoid" id="A0A409YA39"/>
<dbReference type="EMBL" id="NHTK01001343">
    <property type="protein sequence ID" value="PPQ99863.1"/>
    <property type="molecule type" value="Genomic_DNA"/>
</dbReference>
<dbReference type="PROSITE" id="PS50118">
    <property type="entry name" value="HMG_BOX_2"/>
    <property type="match status" value="1"/>
</dbReference>
<dbReference type="InterPro" id="IPR009071">
    <property type="entry name" value="HMG_box_dom"/>
</dbReference>
<comment type="caution">
    <text evidence="4">The sequence shown here is derived from an EMBL/GenBank/DDBJ whole genome shotgun (WGS) entry which is preliminary data.</text>
</comment>
<evidence type="ECO:0000313" key="4">
    <source>
        <dbReference type="EMBL" id="PPQ99863.1"/>
    </source>
</evidence>
<proteinExistence type="predicted"/>